<dbReference type="Pfam" id="PF14608">
    <property type="entry name" value="zf-CCCH_2"/>
    <property type="match status" value="1"/>
</dbReference>
<evidence type="ECO:0000259" key="6">
    <source>
        <dbReference type="PROSITE" id="PS50103"/>
    </source>
</evidence>
<keyword evidence="1 5" id="KW-0479">Metal-binding</keyword>
<dbReference type="PANTHER" id="PTHR12547:SF121">
    <property type="entry name" value="ZINC FINGER CCCH DOMAIN-CONTAINING PROTEIN 39"/>
    <property type="match status" value="1"/>
</dbReference>
<keyword evidence="3 5" id="KW-0863">Zinc-finger</keyword>
<reference evidence="7 8" key="1">
    <citation type="submission" date="2024-02" db="EMBL/GenBank/DDBJ databases">
        <title>de novo genome assembly of Solanum bulbocastanum strain 11H21.</title>
        <authorList>
            <person name="Hosaka A.J."/>
        </authorList>
    </citation>
    <scope>NUCLEOTIDE SEQUENCE [LARGE SCALE GENOMIC DNA]</scope>
    <source>
        <tissue evidence="7">Young leaves</tissue>
    </source>
</reference>
<dbReference type="Gene3D" id="4.10.1000.10">
    <property type="entry name" value="Zinc finger, CCCH-type"/>
    <property type="match status" value="1"/>
</dbReference>
<dbReference type="FunFam" id="4.10.1000.10:FF:000003">
    <property type="entry name" value="Zinc finger CCCH domain-containing protein"/>
    <property type="match status" value="1"/>
</dbReference>
<evidence type="ECO:0000256" key="1">
    <source>
        <dbReference type="ARBA" id="ARBA00022723"/>
    </source>
</evidence>
<accession>A0AAN8XZG9</accession>
<keyword evidence="8" id="KW-1185">Reference proteome</keyword>
<dbReference type="GO" id="GO:0051252">
    <property type="term" value="P:regulation of RNA metabolic process"/>
    <property type="evidence" value="ECO:0007669"/>
    <property type="project" value="UniProtKB-ARBA"/>
</dbReference>
<dbReference type="EMBL" id="JBANQN010000012">
    <property type="protein sequence ID" value="KAK6773696.1"/>
    <property type="molecule type" value="Genomic_DNA"/>
</dbReference>
<feature type="zinc finger region" description="C3H1-type" evidence="5">
    <location>
        <begin position="81"/>
        <end position="108"/>
    </location>
</feature>
<dbReference type="InterPro" id="IPR000571">
    <property type="entry name" value="Znf_CCCH"/>
</dbReference>
<feature type="domain" description="C3H1-type" evidence="6">
    <location>
        <begin position="81"/>
        <end position="108"/>
    </location>
</feature>
<proteinExistence type="predicted"/>
<dbReference type="InterPro" id="IPR036855">
    <property type="entry name" value="Znf_CCCH_sf"/>
</dbReference>
<evidence type="ECO:0000256" key="3">
    <source>
        <dbReference type="ARBA" id="ARBA00022771"/>
    </source>
</evidence>
<dbReference type="GO" id="GO:0008270">
    <property type="term" value="F:zinc ion binding"/>
    <property type="evidence" value="ECO:0007669"/>
    <property type="project" value="UniProtKB-KW"/>
</dbReference>
<name>A0AAN8XZG9_SOLBU</name>
<evidence type="ECO:0000256" key="2">
    <source>
        <dbReference type="ARBA" id="ARBA00022737"/>
    </source>
</evidence>
<dbReference type="AlphaFoldDB" id="A0AAN8XZG9"/>
<gene>
    <name evidence="7" type="ORF">RDI58_028934</name>
</gene>
<evidence type="ECO:0000256" key="4">
    <source>
        <dbReference type="ARBA" id="ARBA00022833"/>
    </source>
</evidence>
<sequence length="258" mass="30154">MSFSDKLPYTLHFIPMPFADGDAGGVWSHSLMNYDLFESYCQFERMTDFDNNLPNSITFPAIKSRVNSPNLQESKGISHIFCKTRMCAKFLKETCKNGENCTFAHGVEDLREPPPNWQDLVHVMDRKLNEDKEKIHRMKICKIFYDGEECPYGHKCKFHHERPPNFKTNMPKERESSAISIETTRKISDPKMIETSKNENDIVRFEMPTYWKSKICNKWETTGQCPFRDRCHFAHGQSEFQALVLMNSIPSQLHLLQT</sequence>
<keyword evidence="2" id="KW-0677">Repeat</keyword>
<evidence type="ECO:0000256" key="5">
    <source>
        <dbReference type="PROSITE-ProRule" id="PRU00723"/>
    </source>
</evidence>
<organism evidence="7 8">
    <name type="scientific">Solanum bulbocastanum</name>
    <name type="common">Wild potato</name>
    <dbReference type="NCBI Taxonomy" id="147425"/>
    <lineage>
        <taxon>Eukaryota</taxon>
        <taxon>Viridiplantae</taxon>
        <taxon>Streptophyta</taxon>
        <taxon>Embryophyta</taxon>
        <taxon>Tracheophyta</taxon>
        <taxon>Spermatophyta</taxon>
        <taxon>Magnoliopsida</taxon>
        <taxon>eudicotyledons</taxon>
        <taxon>Gunneridae</taxon>
        <taxon>Pentapetalae</taxon>
        <taxon>asterids</taxon>
        <taxon>lamiids</taxon>
        <taxon>Solanales</taxon>
        <taxon>Solanaceae</taxon>
        <taxon>Solanoideae</taxon>
        <taxon>Solaneae</taxon>
        <taxon>Solanum</taxon>
    </lineage>
</organism>
<dbReference type="Pfam" id="PF18044">
    <property type="entry name" value="zf-CCCH_4"/>
    <property type="match status" value="1"/>
</dbReference>
<comment type="caution">
    <text evidence="7">The sequence shown here is derived from an EMBL/GenBank/DDBJ whole genome shotgun (WGS) entry which is preliminary data.</text>
</comment>
<dbReference type="Pfam" id="PF00642">
    <property type="entry name" value="zf-CCCH"/>
    <property type="match status" value="1"/>
</dbReference>
<dbReference type="GO" id="GO:0010468">
    <property type="term" value="P:regulation of gene expression"/>
    <property type="evidence" value="ECO:0007669"/>
    <property type="project" value="UniProtKB-ARBA"/>
</dbReference>
<dbReference type="InterPro" id="IPR045877">
    <property type="entry name" value="ZFP36-like"/>
</dbReference>
<feature type="domain" description="C3H1-type" evidence="6">
    <location>
        <begin position="210"/>
        <end position="238"/>
    </location>
</feature>
<dbReference type="Gene3D" id="3.30.1370.210">
    <property type="match status" value="1"/>
</dbReference>
<dbReference type="InterPro" id="IPR041367">
    <property type="entry name" value="Znf-CCCH_4"/>
</dbReference>
<dbReference type="GO" id="GO:0003729">
    <property type="term" value="F:mRNA binding"/>
    <property type="evidence" value="ECO:0007669"/>
    <property type="project" value="InterPro"/>
</dbReference>
<dbReference type="Proteomes" id="UP001371456">
    <property type="component" value="Unassembled WGS sequence"/>
</dbReference>
<evidence type="ECO:0000313" key="7">
    <source>
        <dbReference type="EMBL" id="KAK6773696.1"/>
    </source>
</evidence>
<dbReference type="SMART" id="SM00356">
    <property type="entry name" value="ZnF_C3H1"/>
    <property type="match status" value="3"/>
</dbReference>
<feature type="zinc finger region" description="C3H1-type" evidence="5">
    <location>
        <begin position="210"/>
        <end position="238"/>
    </location>
</feature>
<dbReference type="PANTHER" id="PTHR12547">
    <property type="entry name" value="CCCH ZINC FINGER/TIS11-RELATED"/>
    <property type="match status" value="1"/>
</dbReference>
<feature type="domain" description="C3H1-type" evidence="6">
    <location>
        <begin position="135"/>
        <end position="163"/>
    </location>
</feature>
<protein>
    <recommendedName>
        <fullName evidence="6">C3H1-type domain-containing protein</fullName>
    </recommendedName>
</protein>
<keyword evidence="4 5" id="KW-0862">Zinc</keyword>
<feature type="zinc finger region" description="C3H1-type" evidence="5">
    <location>
        <begin position="135"/>
        <end position="163"/>
    </location>
</feature>
<dbReference type="PROSITE" id="PS50103">
    <property type="entry name" value="ZF_C3H1"/>
    <property type="match status" value="3"/>
</dbReference>
<dbReference type="SUPFAM" id="SSF90229">
    <property type="entry name" value="CCCH zinc finger"/>
    <property type="match status" value="3"/>
</dbReference>
<evidence type="ECO:0000313" key="8">
    <source>
        <dbReference type="Proteomes" id="UP001371456"/>
    </source>
</evidence>